<organism evidence="3 4">
    <name type="scientific">Madurella mycetomatis</name>
    <dbReference type="NCBI Taxonomy" id="100816"/>
    <lineage>
        <taxon>Eukaryota</taxon>
        <taxon>Fungi</taxon>
        <taxon>Dikarya</taxon>
        <taxon>Ascomycota</taxon>
        <taxon>Pezizomycotina</taxon>
        <taxon>Sordariomycetes</taxon>
        <taxon>Sordariomycetidae</taxon>
        <taxon>Sordariales</taxon>
        <taxon>Sordariales incertae sedis</taxon>
        <taxon>Madurella</taxon>
    </lineage>
</organism>
<keyword evidence="2" id="KW-1133">Transmembrane helix</keyword>
<sequence length="439" mass="46485">MRFQAPQLGALGVTFSVMRACQFISLIACTGLCANFINEIANAGHNPPSELVGTLTVAVLAVIYVVITYILYYDNMLSFLITGGLDGLLLIASIVVASLIGKPLSRLNCAALPTAPAAEVHTLFSSSSYTSVITKTLDYFTFVTLDQPICYEIKAVWGLSIALCVLFAFSALVPQKKQPWGPDANASIGTKAISDAPRFPPPPLAPIRDRGSRRPRVGSSSPPKNPPATISPPRFSCDSDASSDPSSSPPQPRGGRHLAASVSRPTTAAAPASGPSIIRQRHSPSPPRPPIPTNREDTPTSVYPSPTNTSDDGNNDNGMIPDEHKRVPGLIPRSPLSSPTMFLRGLGIVASRGGRRKPPPPPIVVHAPPPLVEGKSAVVEMVSVGLDTAATISPPAAGMAGLSPPAKPKRRTVWGMIEGWWDLGLLERMNTVRRKNGRS</sequence>
<evidence type="ECO:0000256" key="1">
    <source>
        <dbReference type="SAM" id="MobiDB-lite"/>
    </source>
</evidence>
<feature type="transmembrane region" description="Helical" evidence="2">
    <location>
        <begin position="52"/>
        <end position="72"/>
    </location>
</feature>
<feature type="transmembrane region" description="Helical" evidence="2">
    <location>
        <begin position="79"/>
        <end position="100"/>
    </location>
</feature>
<accession>A0A175VXE1</accession>
<feature type="compositionally biased region" description="Polar residues" evidence="1">
    <location>
        <begin position="299"/>
        <end position="310"/>
    </location>
</feature>
<feature type="region of interest" description="Disordered" evidence="1">
    <location>
        <begin position="178"/>
        <end position="338"/>
    </location>
</feature>
<evidence type="ECO:0000256" key="2">
    <source>
        <dbReference type="SAM" id="Phobius"/>
    </source>
</evidence>
<dbReference type="Proteomes" id="UP000078237">
    <property type="component" value="Unassembled WGS sequence"/>
</dbReference>
<protein>
    <submittedName>
        <fullName evidence="3">Uncharacterized protein</fullName>
    </submittedName>
</protein>
<dbReference type="EMBL" id="LCTW02000255">
    <property type="protein sequence ID" value="KXX75670.1"/>
    <property type="molecule type" value="Genomic_DNA"/>
</dbReference>
<feature type="compositionally biased region" description="Low complexity" evidence="1">
    <location>
        <begin position="259"/>
        <end position="278"/>
    </location>
</feature>
<comment type="caution">
    <text evidence="3">The sequence shown here is derived from an EMBL/GenBank/DDBJ whole genome shotgun (WGS) entry which is preliminary data.</text>
</comment>
<feature type="transmembrane region" description="Helical" evidence="2">
    <location>
        <begin position="12"/>
        <end position="37"/>
    </location>
</feature>
<feature type="transmembrane region" description="Helical" evidence="2">
    <location>
        <begin position="155"/>
        <end position="173"/>
    </location>
</feature>
<reference evidence="3 4" key="1">
    <citation type="journal article" date="2016" name="Genome Announc.">
        <title>Genome Sequence of Madurella mycetomatis mm55, Isolated from a Human Mycetoma Case in Sudan.</title>
        <authorList>
            <person name="Smit S."/>
            <person name="Derks M.F."/>
            <person name="Bervoets S."/>
            <person name="Fahal A."/>
            <person name="van Leeuwen W."/>
            <person name="van Belkum A."/>
            <person name="van de Sande W.W."/>
        </authorList>
    </citation>
    <scope>NUCLEOTIDE SEQUENCE [LARGE SCALE GENOMIC DNA]</scope>
    <source>
        <strain evidence="4">mm55</strain>
    </source>
</reference>
<keyword evidence="4" id="KW-1185">Reference proteome</keyword>
<evidence type="ECO:0000313" key="4">
    <source>
        <dbReference type="Proteomes" id="UP000078237"/>
    </source>
</evidence>
<evidence type="ECO:0000313" key="3">
    <source>
        <dbReference type="EMBL" id="KXX75670.1"/>
    </source>
</evidence>
<proteinExistence type="predicted"/>
<name>A0A175VXE1_9PEZI</name>
<keyword evidence="2" id="KW-0812">Transmembrane</keyword>
<dbReference type="AlphaFoldDB" id="A0A175VXE1"/>
<keyword evidence="2" id="KW-0472">Membrane</keyword>
<feature type="compositionally biased region" description="Low complexity" evidence="1">
    <location>
        <begin position="236"/>
        <end position="246"/>
    </location>
</feature>
<gene>
    <name evidence="3" type="ORF">MMYC01_208406</name>
</gene>
<dbReference type="VEuPathDB" id="FungiDB:MMYC01_208406"/>
<dbReference type="OrthoDB" id="5366688at2759"/>